<dbReference type="PANTHER" id="PTHR43877:SF2">
    <property type="entry name" value="AMINOALKYLPHOSPHONATE N-ACETYLTRANSFERASE-RELATED"/>
    <property type="match status" value="1"/>
</dbReference>
<dbReference type="InterPro" id="IPR000182">
    <property type="entry name" value="GNAT_dom"/>
</dbReference>
<name>A0A9X4MH40_STRSU</name>
<dbReference type="CDD" id="cd04301">
    <property type="entry name" value="NAT_SF"/>
    <property type="match status" value="1"/>
</dbReference>
<sequence length="148" mass="16769">MIRAFIDKDIASCVQLMADLGYPTDEQSLQTRWRHLLQQADYHVLVVEENHQVLGFVGFHKMYFFETDGAYCRILALVVSSEHRRKGLAIKLLDAVSDFARAEGCRALAVNSGLTDQRSGAHQFYEQYGFSKQTVGFAYRLTEGDKNG</sequence>
<dbReference type="PROSITE" id="PS51186">
    <property type="entry name" value="GNAT"/>
    <property type="match status" value="1"/>
</dbReference>
<gene>
    <name evidence="4" type="ORF">NOL15_00190</name>
</gene>
<proteinExistence type="predicted"/>
<comment type="caution">
    <text evidence="4">The sequence shown here is derived from an EMBL/GenBank/DDBJ whole genome shotgun (WGS) entry which is preliminary data.</text>
</comment>
<dbReference type="Proteomes" id="UP001152879">
    <property type="component" value="Unassembled WGS sequence"/>
</dbReference>
<dbReference type="Pfam" id="PF00583">
    <property type="entry name" value="Acetyltransf_1"/>
    <property type="match status" value="1"/>
</dbReference>
<reference evidence="4" key="1">
    <citation type="submission" date="2022-07" db="EMBL/GenBank/DDBJ databases">
        <title>Whole Genome Sequencing of Streptococcus suis.</title>
        <authorList>
            <person name="Dai X."/>
            <person name="Huang J."/>
            <person name="Wang L."/>
        </authorList>
    </citation>
    <scope>NUCLEOTIDE SEQUENCE</scope>
    <source>
        <strain evidence="4">SFB2</strain>
    </source>
</reference>
<dbReference type="SUPFAM" id="SSF55729">
    <property type="entry name" value="Acyl-CoA N-acyltransferases (Nat)"/>
    <property type="match status" value="1"/>
</dbReference>
<organism evidence="4 5">
    <name type="scientific">Streptococcus suis</name>
    <dbReference type="NCBI Taxonomy" id="1307"/>
    <lineage>
        <taxon>Bacteria</taxon>
        <taxon>Bacillati</taxon>
        <taxon>Bacillota</taxon>
        <taxon>Bacilli</taxon>
        <taxon>Lactobacillales</taxon>
        <taxon>Streptococcaceae</taxon>
        <taxon>Streptococcus</taxon>
    </lineage>
</organism>
<dbReference type="InterPro" id="IPR016181">
    <property type="entry name" value="Acyl_CoA_acyltransferase"/>
</dbReference>
<evidence type="ECO:0000313" key="4">
    <source>
        <dbReference type="EMBL" id="MDG4511293.1"/>
    </source>
</evidence>
<evidence type="ECO:0000313" key="5">
    <source>
        <dbReference type="Proteomes" id="UP001152879"/>
    </source>
</evidence>
<dbReference type="GO" id="GO:0016747">
    <property type="term" value="F:acyltransferase activity, transferring groups other than amino-acyl groups"/>
    <property type="evidence" value="ECO:0007669"/>
    <property type="project" value="InterPro"/>
</dbReference>
<dbReference type="PANTHER" id="PTHR43877">
    <property type="entry name" value="AMINOALKYLPHOSPHONATE N-ACETYLTRANSFERASE-RELATED-RELATED"/>
    <property type="match status" value="1"/>
</dbReference>
<protein>
    <submittedName>
        <fullName evidence="4">GNAT family N-acetyltransferase</fullName>
    </submittedName>
</protein>
<feature type="domain" description="N-acetyltransferase" evidence="3">
    <location>
        <begin position="1"/>
        <end position="148"/>
    </location>
</feature>
<evidence type="ECO:0000256" key="1">
    <source>
        <dbReference type="ARBA" id="ARBA00022679"/>
    </source>
</evidence>
<dbReference type="Gene3D" id="3.40.630.30">
    <property type="match status" value="1"/>
</dbReference>
<evidence type="ECO:0000256" key="2">
    <source>
        <dbReference type="ARBA" id="ARBA00023315"/>
    </source>
</evidence>
<evidence type="ECO:0000259" key="3">
    <source>
        <dbReference type="PROSITE" id="PS51186"/>
    </source>
</evidence>
<dbReference type="InterPro" id="IPR050832">
    <property type="entry name" value="Bact_Acetyltransf"/>
</dbReference>
<keyword evidence="2" id="KW-0012">Acyltransferase</keyword>
<dbReference type="AlphaFoldDB" id="A0A9X4MH40"/>
<dbReference type="EMBL" id="JANFML010000001">
    <property type="protein sequence ID" value="MDG4511293.1"/>
    <property type="molecule type" value="Genomic_DNA"/>
</dbReference>
<accession>A0A9X4MH40</accession>
<keyword evidence="1" id="KW-0808">Transferase</keyword>